<evidence type="ECO:0000259" key="1">
    <source>
        <dbReference type="Pfam" id="PF17921"/>
    </source>
</evidence>
<dbReference type="GeneID" id="19420376"/>
<proteinExistence type="predicted"/>
<dbReference type="AlphaFoldDB" id="R7S7X5"/>
<dbReference type="Gene3D" id="1.10.340.70">
    <property type="match status" value="1"/>
</dbReference>
<dbReference type="OrthoDB" id="3249394at2759"/>
<dbReference type="InterPro" id="IPR041588">
    <property type="entry name" value="Integrase_H2C2"/>
</dbReference>
<evidence type="ECO:0000313" key="2">
    <source>
        <dbReference type="EMBL" id="EIW52096.1"/>
    </source>
</evidence>
<keyword evidence="3" id="KW-1185">Reference proteome</keyword>
<protein>
    <recommendedName>
        <fullName evidence="1">Integrase zinc-binding domain-containing protein</fullName>
    </recommendedName>
</protein>
<feature type="non-terminal residue" evidence="2">
    <location>
        <position position="92"/>
    </location>
</feature>
<accession>R7S7X5</accession>
<dbReference type="Proteomes" id="UP000054317">
    <property type="component" value="Unassembled WGS sequence"/>
</dbReference>
<reference evidence="3" key="1">
    <citation type="journal article" date="2012" name="Science">
        <title>The Paleozoic origin of enzymatic lignin decomposition reconstructed from 31 fungal genomes.</title>
        <authorList>
            <person name="Floudas D."/>
            <person name="Binder M."/>
            <person name="Riley R."/>
            <person name="Barry K."/>
            <person name="Blanchette R.A."/>
            <person name="Henrissat B."/>
            <person name="Martinez A.T."/>
            <person name="Otillar R."/>
            <person name="Spatafora J.W."/>
            <person name="Yadav J.S."/>
            <person name="Aerts A."/>
            <person name="Benoit I."/>
            <person name="Boyd A."/>
            <person name="Carlson A."/>
            <person name="Copeland A."/>
            <person name="Coutinho P.M."/>
            <person name="de Vries R.P."/>
            <person name="Ferreira P."/>
            <person name="Findley K."/>
            <person name="Foster B."/>
            <person name="Gaskell J."/>
            <person name="Glotzer D."/>
            <person name="Gorecki P."/>
            <person name="Heitman J."/>
            <person name="Hesse C."/>
            <person name="Hori C."/>
            <person name="Igarashi K."/>
            <person name="Jurgens J.A."/>
            <person name="Kallen N."/>
            <person name="Kersten P."/>
            <person name="Kohler A."/>
            <person name="Kuees U."/>
            <person name="Kumar T.K.A."/>
            <person name="Kuo A."/>
            <person name="LaButti K."/>
            <person name="Larrondo L.F."/>
            <person name="Lindquist E."/>
            <person name="Ling A."/>
            <person name="Lombard V."/>
            <person name="Lucas S."/>
            <person name="Lundell T."/>
            <person name="Martin R."/>
            <person name="McLaughlin D.J."/>
            <person name="Morgenstern I."/>
            <person name="Morin E."/>
            <person name="Murat C."/>
            <person name="Nagy L.G."/>
            <person name="Nolan M."/>
            <person name="Ohm R.A."/>
            <person name="Patyshakuliyeva A."/>
            <person name="Rokas A."/>
            <person name="Ruiz-Duenas F.J."/>
            <person name="Sabat G."/>
            <person name="Salamov A."/>
            <person name="Samejima M."/>
            <person name="Schmutz J."/>
            <person name="Slot J.C."/>
            <person name="St John F."/>
            <person name="Stenlid J."/>
            <person name="Sun H."/>
            <person name="Sun S."/>
            <person name="Syed K."/>
            <person name="Tsang A."/>
            <person name="Wiebenga A."/>
            <person name="Young D."/>
            <person name="Pisabarro A."/>
            <person name="Eastwood D.C."/>
            <person name="Martin F."/>
            <person name="Cullen D."/>
            <person name="Grigoriev I.V."/>
            <person name="Hibbett D.S."/>
        </authorList>
    </citation>
    <scope>NUCLEOTIDE SEQUENCE [LARGE SCALE GENOMIC DNA]</scope>
    <source>
        <strain evidence="3">FP-101664</strain>
    </source>
</reference>
<dbReference type="RefSeq" id="XP_008045183.1">
    <property type="nucleotide sequence ID" value="XM_008046992.1"/>
</dbReference>
<dbReference type="Pfam" id="PF17921">
    <property type="entry name" value="Integrase_H2C2"/>
    <property type="match status" value="1"/>
</dbReference>
<name>R7S7X5_TRAVS</name>
<feature type="non-terminal residue" evidence="2">
    <location>
        <position position="1"/>
    </location>
</feature>
<feature type="domain" description="Integrase zinc-binding" evidence="1">
    <location>
        <begin position="58"/>
        <end position="92"/>
    </location>
</feature>
<evidence type="ECO:0000313" key="3">
    <source>
        <dbReference type="Proteomes" id="UP000054317"/>
    </source>
</evidence>
<dbReference type="KEGG" id="tvs:TRAVEDRAFT_79503"/>
<gene>
    <name evidence="2" type="ORF">TRAVEDRAFT_79503</name>
</gene>
<sequence>GMQLPGALRGRYTEDAFFRKISAEPAQFPHFQSVDGLIYKKDDGAYRLCIPDVLFGSRRLREVIIRQAHSILAHLGTKKTLAYLRDEVWWPT</sequence>
<dbReference type="EMBL" id="JH711797">
    <property type="protein sequence ID" value="EIW52096.1"/>
    <property type="molecule type" value="Genomic_DNA"/>
</dbReference>
<dbReference type="OMA" id="LREEVWW"/>
<organism evidence="2 3">
    <name type="scientific">Trametes versicolor (strain FP-101664)</name>
    <name type="common">White-rot fungus</name>
    <name type="synonym">Coriolus versicolor</name>
    <dbReference type="NCBI Taxonomy" id="717944"/>
    <lineage>
        <taxon>Eukaryota</taxon>
        <taxon>Fungi</taxon>
        <taxon>Dikarya</taxon>
        <taxon>Basidiomycota</taxon>
        <taxon>Agaricomycotina</taxon>
        <taxon>Agaricomycetes</taxon>
        <taxon>Polyporales</taxon>
        <taxon>Polyporaceae</taxon>
        <taxon>Trametes</taxon>
    </lineage>
</organism>